<dbReference type="PROSITE" id="PS50022">
    <property type="entry name" value="FA58C_3"/>
    <property type="match status" value="1"/>
</dbReference>
<comment type="caution">
    <text evidence="3">The sequence shown here is derived from an EMBL/GenBank/DDBJ whole genome shotgun (WGS) entry which is preliminary data.</text>
</comment>
<reference evidence="3" key="2">
    <citation type="submission" date="2021-04" db="EMBL/GenBank/DDBJ databases">
        <authorList>
            <person name="Zhang T."/>
            <person name="Zhang Y."/>
            <person name="Lu D."/>
            <person name="Zuo D."/>
            <person name="Du Z."/>
        </authorList>
    </citation>
    <scope>NUCLEOTIDE SEQUENCE</scope>
    <source>
        <strain evidence="3">JR1</strain>
    </source>
</reference>
<protein>
    <submittedName>
        <fullName evidence="3">Discoidin domain-containing protein</fullName>
    </submittedName>
</protein>
<dbReference type="InterPro" id="IPR000421">
    <property type="entry name" value="FA58C"/>
</dbReference>
<gene>
    <name evidence="3" type="ORF">KDU71_11955</name>
</gene>
<dbReference type="Gene3D" id="2.60.120.260">
    <property type="entry name" value="Galactose-binding domain-like"/>
    <property type="match status" value="1"/>
</dbReference>
<dbReference type="Pfam" id="PF00754">
    <property type="entry name" value="F5_F8_type_C"/>
    <property type="match status" value="1"/>
</dbReference>
<proteinExistence type="predicted"/>
<accession>A0A941F5Y6</accession>
<organism evidence="3 4">
    <name type="scientific">Carboxylicivirga sediminis</name>
    <dbReference type="NCBI Taxonomy" id="2006564"/>
    <lineage>
        <taxon>Bacteria</taxon>
        <taxon>Pseudomonadati</taxon>
        <taxon>Bacteroidota</taxon>
        <taxon>Bacteroidia</taxon>
        <taxon>Marinilabiliales</taxon>
        <taxon>Marinilabiliaceae</taxon>
        <taxon>Carboxylicivirga</taxon>
    </lineage>
</organism>
<reference evidence="3" key="1">
    <citation type="journal article" date="2018" name="Int. J. Syst. Evol. Microbiol.">
        <title>Carboxylicivirga sediminis sp. nov., isolated from coastal sediment.</title>
        <authorList>
            <person name="Wang F.Q."/>
            <person name="Ren L.H."/>
            <person name="Zou R.J."/>
            <person name="Sun Y.Z."/>
            <person name="Liu X.J."/>
            <person name="Jiang F."/>
            <person name="Liu L.J."/>
        </authorList>
    </citation>
    <scope>NUCLEOTIDE SEQUENCE</scope>
    <source>
        <strain evidence="3">JR1</strain>
    </source>
</reference>
<name>A0A941F5Y6_9BACT</name>
<evidence type="ECO:0000256" key="1">
    <source>
        <dbReference type="SAM" id="SignalP"/>
    </source>
</evidence>
<evidence type="ECO:0000313" key="4">
    <source>
        <dbReference type="Proteomes" id="UP000679220"/>
    </source>
</evidence>
<dbReference type="InterPro" id="IPR008979">
    <property type="entry name" value="Galactose-bd-like_sf"/>
</dbReference>
<dbReference type="SUPFAM" id="SSF49785">
    <property type="entry name" value="Galactose-binding domain-like"/>
    <property type="match status" value="1"/>
</dbReference>
<dbReference type="RefSeq" id="WP_212191225.1">
    <property type="nucleotide sequence ID" value="NZ_JAGTAR010000017.1"/>
</dbReference>
<dbReference type="AlphaFoldDB" id="A0A941F5Y6"/>
<dbReference type="Proteomes" id="UP000679220">
    <property type="component" value="Unassembled WGS sequence"/>
</dbReference>
<evidence type="ECO:0000259" key="2">
    <source>
        <dbReference type="PROSITE" id="PS50022"/>
    </source>
</evidence>
<feature type="chain" id="PRO_5036681349" evidence="1">
    <location>
        <begin position="21"/>
        <end position="520"/>
    </location>
</feature>
<keyword evidence="1" id="KW-0732">Signal</keyword>
<dbReference type="SUPFAM" id="SSF55486">
    <property type="entry name" value="Metalloproteases ('zincins'), catalytic domain"/>
    <property type="match status" value="1"/>
</dbReference>
<evidence type="ECO:0000313" key="3">
    <source>
        <dbReference type="EMBL" id="MBR8536275.1"/>
    </source>
</evidence>
<dbReference type="PROSITE" id="PS51257">
    <property type="entry name" value="PROKAR_LIPOPROTEIN"/>
    <property type="match status" value="1"/>
</dbReference>
<dbReference type="EMBL" id="JAGTAR010000017">
    <property type="protein sequence ID" value="MBR8536275.1"/>
    <property type="molecule type" value="Genomic_DNA"/>
</dbReference>
<feature type="signal peptide" evidence="1">
    <location>
        <begin position="1"/>
        <end position="20"/>
    </location>
</feature>
<keyword evidence="4" id="KW-1185">Reference proteome</keyword>
<sequence>MKTFTYLLSVVVMMALVACSSDTPQPQPEPEKPEEPVSYNYTSSAKYNLNVVYFVPNDISERQEWHRRLSEILLHGQDFILKHMKAYGFGNKTVHLKVDEEQARVKITLVNGKYATSHYPSEGGGTKIIEELETYFASHPDEKDSDHTLVLMPVDNPDPGQRDIPYYGYGRYCFALDYNEMDVAYLKDEDERGQRATTYIGGLLHELGHALNLPHNKQTVSADKNPEQGTALMGSGNYTYGKYPTYLTRASCAILNNCQVVSTDESTNFYSEVSLKVTDIQAKYENSELKVSGSIECDVPVNQVCFYNDPATDNADYDAVSWSVAMDEGNTFSVSMPVNELFQRGNTPYVLRLRFCHQNGAISTYSYTYTFKDDNLLIEFGDKDYLDRQGWSIVDFSSEEAGEQATNVLDGDHSTFWHSRWSTNAASYPHYLTIDMGQSQTISGFTFVQRDGMRKVKDIEILLSNDMENWESQGSFVLKNINTAHHIELNQPGTYRYFKVIAKSAFDGQQFAAMAEIMCF</sequence>
<feature type="domain" description="F5/8 type C" evidence="2">
    <location>
        <begin position="375"/>
        <end position="519"/>
    </location>
</feature>